<evidence type="ECO:0000256" key="4">
    <source>
        <dbReference type="PROSITE-ProRule" id="PRU00325"/>
    </source>
</evidence>
<keyword evidence="1" id="KW-0479">Metal-binding</keyword>
<protein>
    <submittedName>
        <fullName evidence="7">FAR1-related sequence 9-like protein</fullName>
    </submittedName>
</protein>
<feature type="compositionally biased region" description="Basic residues" evidence="5">
    <location>
        <begin position="733"/>
        <end position="743"/>
    </location>
</feature>
<dbReference type="PANTHER" id="PTHR47718">
    <property type="entry name" value="OS01G0519700 PROTEIN"/>
    <property type="match status" value="1"/>
</dbReference>
<evidence type="ECO:0000313" key="8">
    <source>
        <dbReference type="Proteomes" id="UP001151760"/>
    </source>
</evidence>
<keyword evidence="3" id="KW-0862">Zinc</keyword>
<dbReference type="EMBL" id="BQNB010014298">
    <property type="protein sequence ID" value="GJT26506.1"/>
    <property type="molecule type" value="Genomic_DNA"/>
</dbReference>
<dbReference type="InterPro" id="IPR004330">
    <property type="entry name" value="FAR1_DNA_bnd_dom"/>
</dbReference>
<name>A0ABQ5CKU9_9ASTR</name>
<dbReference type="SMART" id="SM00575">
    <property type="entry name" value="ZnF_PMZ"/>
    <property type="match status" value="1"/>
</dbReference>
<evidence type="ECO:0000313" key="7">
    <source>
        <dbReference type="EMBL" id="GJT26506.1"/>
    </source>
</evidence>
<dbReference type="InterPro" id="IPR006564">
    <property type="entry name" value="Znf_PMZ"/>
</dbReference>
<evidence type="ECO:0000256" key="3">
    <source>
        <dbReference type="ARBA" id="ARBA00022833"/>
    </source>
</evidence>
<dbReference type="InterPro" id="IPR018289">
    <property type="entry name" value="MULE_transposase_dom"/>
</dbReference>
<feature type="domain" description="SWIM-type" evidence="6">
    <location>
        <begin position="621"/>
        <end position="657"/>
    </location>
</feature>
<sequence length="809" mass="92034">MGALCGGWRHKACRGHRSRFCNDVGESDYWVFMWISGVCMYMVAIGTHTISSLSARVACHIMSCMAVFDLNQPASSVSEEDNVFVTNSHVESVSSSGVYSFASHDDNNASSVRRYASEAGFGVRLSCQKRLKCGYVKTKYLVCNREGCPKEVWLNTLDPKKNDRQVRSSNFRVCGCKARVQFDMVQKTLKYRLVVFDLEHNHELDRIEYKYLSKAKRKLTYNEQLFIIKAANSNIGAVRAHNLYSSLKGSSSLVHGTQTEFKNFTCGVNCFIRDSDAQMLITRFEERQEFTKGFSFDYFVEDAELCGLFWADEVVKYNYIEFGDIVSFDATYKTNKYKMVFVPLNAIDNHRRSVTVGSGLLKRETAEAYGWLLRAFKKAFIRALNIIVTDQDGAMRLAVAAEFPESEHRLCIIYDETDFKEKFGKIVWNMFIGPEEFEDKWNKLMEEFNLVNHKWLSKMYRLRSSWIPAFFVDSPLCGLMRTTSRSESENSFFSYFLSSGATLVKFMLCYESAMERQRQTQEKLDHQSFDSFPNLLTPLPIEDHASKVYTRSLFIRVQKEIVAGSWLCSITGMSSDEGCTVCTIDEDKVKPVGFPEVIDKENTSENVDEEINLHQKHTGYYKVLYNKGDSSVTCCCQLFVRSGILCRHIFCVFKNFKVSCIPDQYILRRWTKDLIPPDLRNKKNRYGEKNEAIEKLSMEASIILDSFSDFVEEFMGVKKPNQVKVRNPTGVKPKGREKGKRIKSGREISMKKSNKKKSGCGICGSTSHNRRTCPGKDNPDALYPAVLVSGGNDHADGGSRDGSSGSGSV</sequence>
<proteinExistence type="predicted"/>
<dbReference type="Pfam" id="PF03101">
    <property type="entry name" value="FAR1"/>
    <property type="match status" value="1"/>
</dbReference>
<gene>
    <name evidence="7" type="ORF">Tco_0906781</name>
</gene>
<dbReference type="PANTHER" id="PTHR47718:SF12">
    <property type="entry name" value="PROTEIN FAR1-RELATED SEQUENCE"/>
    <property type="match status" value="1"/>
</dbReference>
<reference evidence="7" key="2">
    <citation type="submission" date="2022-01" db="EMBL/GenBank/DDBJ databases">
        <authorList>
            <person name="Yamashiro T."/>
            <person name="Shiraishi A."/>
            <person name="Satake H."/>
            <person name="Nakayama K."/>
        </authorList>
    </citation>
    <scope>NUCLEOTIDE SEQUENCE</scope>
</reference>
<dbReference type="Proteomes" id="UP001151760">
    <property type="component" value="Unassembled WGS sequence"/>
</dbReference>
<organism evidence="7 8">
    <name type="scientific">Tanacetum coccineum</name>
    <dbReference type="NCBI Taxonomy" id="301880"/>
    <lineage>
        <taxon>Eukaryota</taxon>
        <taxon>Viridiplantae</taxon>
        <taxon>Streptophyta</taxon>
        <taxon>Embryophyta</taxon>
        <taxon>Tracheophyta</taxon>
        <taxon>Spermatophyta</taxon>
        <taxon>Magnoliopsida</taxon>
        <taxon>eudicotyledons</taxon>
        <taxon>Gunneridae</taxon>
        <taxon>Pentapetalae</taxon>
        <taxon>asterids</taxon>
        <taxon>campanulids</taxon>
        <taxon>Asterales</taxon>
        <taxon>Asteraceae</taxon>
        <taxon>Asteroideae</taxon>
        <taxon>Anthemideae</taxon>
        <taxon>Anthemidinae</taxon>
        <taxon>Tanacetum</taxon>
    </lineage>
</organism>
<accession>A0ABQ5CKU9</accession>
<evidence type="ECO:0000256" key="2">
    <source>
        <dbReference type="ARBA" id="ARBA00022771"/>
    </source>
</evidence>
<evidence type="ECO:0000256" key="1">
    <source>
        <dbReference type="ARBA" id="ARBA00022723"/>
    </source>
</evidence>
<comment type="caution">
    <text evidence="7">The sequence shown here is derived from an EMBL/GenBank/DDBJ whole genome shotgun (WGS) entry which is preliminary data.</text>
</comment>
<evidence type="ECO:0000256" key="5">
    <source>
        <dbReference type="SAM" id="MobiDB-lite"/>
    </source>
</evidence>
<keyword evidence="8" id="KW-1185">Reference proteome</keyword>
<dbReference type="InterPro" id="IPR007527">
    <property type="entry name" value="Znf_SWIM"/>
</dbReference>
<evidence type="ECO:0000259" key="6">
    <source>
        <dbReference type="PROSITE" id="PS50966"/>
    </source>
</evidence>
<dbReference type="Pfam" id="PF10551">
    <property type="entry name" value="MULE"/>
    <property type="match status" value="1"/>
</dbReference>
<feature type="region of interest" description="Disordered" evidence="5">
    <location>
        <begin position="724"/>
        <end position="809"/>
    </location>
</feature>
<dbReference type="PROSITE" id="PS50966">
    <property type="entry name" value="ZF_SWIM"/>
    <property type="match status" value="1"/>
</dbReference>
<keyword evidence="2 4" id="KW-0863">Zinc-finger</keyword>
<reference evidence="7" key="1">
    <citation type="journal article" date="2022" name="Int. J. Mol. Sci.">
        <title>Draft Genome of Tanacetum Coccineum: Genomic Comparison of Closely Related Tanacetum-Family Plants.</title>
        <authorList>
            <person name="Yamashiro T."/>
            <person name="Shiraishi A."/>
            <person name="Nakayama K."/>
            <person name="Satake H."/>
        </authorList>
    </citation>
    <scope>NUCLEOTIDE SEQUENCE</scope>
</reference>